<proteinExistence type="predicted"/>
<sequence>MDRKVFTSKTLDECLRSAASELKIEKQNLNYKIIEKRQGVFRKRVTISVEVEEEKPKENINGSISIKDGKIVVKNPKEGGNPACINPNKEVKVFVNGEEIKNKVEVFESSKIEFFFNENTAERKLDINISPDKMKAYINIYYIPQNIYDIEDSEEVHELTPKLRLKEQIFPPIYTVEEIKEQLRLAGVKFGILESVLEGLTELKNVNNLLVAKGQEPLDATDDILDLKFDKNEDKKLVEDNRGRIDYKSIGYVNTVKKGQVLAVKIDGREGKDGIDVKGGVKRHKIAKRIKLKAGEGCEFKDENTIVASIEGKPSISGNVIRVHKVHEVSKDVDIKTGNIDFTGDVIIYGNIKEGMEVRAGHNLIVNKNVEHAKLYSKGDMIVLGNVIGSNLNAGGGDIVKLSKLEVLESLNKNIYNLINTVDGIKKFNLLGKEVHDGEIIKVLIENKFKYIAKLCNDFIMKVAVNGNDEERSIVGKLKETLIGLSPLNIKNVLELDDLTKKIDKYINILQGSLSVPVNIKISYCQDSIITSSGNITITGKGEYVSRITANGSIEFQSYGSLARGGVIKAKDEIRCKSVGSEGGVCTKLIVEEKGHIWVDVAYQNTTFIIGKREYTLEVASKDIHAYLDKDKEIVVDKFVL</sequence>
<protein>
    <recommendedName>
        <fullName evidence="1">RNA-binding protein KhpB N-terminal domain-containing protein</fullName>
    </recommendedName>
</protein>
<evidence type="ECO:0000313" key="3">
    <source>
        <dbReference type="Proteomes" id="UP000075374"/>
    </source>
</evidence>
<accession>A0A151AR90</accession>
<dbReference type="Pfam" id="PF03961">
    <property type="entry name" value="FapA"/>
    <property type="match status" value="1"/>
</dbReference>
<dbReference type="PANTHER" id="PTHR38032">
    <property type="entry name" value="POLYMERASE-RELATED"/>
    <property type="match status" value="1"/>
</dbReference>
<dbReference type="RefSeq" id="WP_242862591.1">
    <property type="nucleotide sequence ID" value="NZ_LTBB01000001.1"/>
</dbReference>
<dbReference type="InterPro" id="IPR005646">
    <property type="entry name" value="FapA"/>
</dbReference>
<dbReference type="EMBL" id="LTBB01000001">
    <property type="protein sequence ID" value="KYH30090.1"/>
    <property type="molecule type" value="Genomic_DNA"/>
</dbReference>
<dbReference type="InterPro" id="IPR046866">
    <property type="entry name" value="FapA_N"/>
</dbReference>
<evidence type="ECO:0000313" key="2">
    <source>
        <dbReference type="EMBL" id="KYH30090.1"/>
    </source>
</evidence>
<dbReference type="PANTHER" id="PTHR38032:SF1">
    <property type="entry name" value="RNA-BINDING PROTEIN KHPB N-TERMINAL DOMAIN-CONTAINING PROTEIN"/>
    <property type="match status" value="1"/>
</dbReference>
<dbReference type="STRING" id="1121305.CLCOL_00280"/>
<feature type="domain" description="RNA-binding protein KhpB N-terminal" evidence="1">
    <location>
        <begin position="5"/>
        <end position="52"/>
    </location>
</feature>
<evidence type="ECO:0000259" key="1">
    <source>
        <dbReference type="SMART" id="SM01245"/>
    </source>
</evidence>
<organism evidence="2 3">
    <name type="scientific">Clostridium colicanis DSM 13634</name>
    <dbReference type="NCBI Taxonomy" id="1121305"/>
    <lineage>
        <taxon>Bacteria</taxon>
        <taxon>Bacillati</taxon>
        <taxon>Bacillota</taxon>
        <taxon>Clostridia</taxon>
        <taxon>Eubacteriales</taxon>
        <taxon>Clostridiaceae</taxon>
        <taxon>Clostridium</taxon>
    </lineage>
</organism>
<comment type="caution">
    <text evidence="2">The sequence shown here is derived from an EMBL/GenBank/DDBJ whole genome shotgun (WGS) entry which is preliminary data.</text>
</comment>
<dbReference type="InterPro" id="IPR046865">
    <property type="entry name" value="FapA_b_solenoid"/>
</dbReference>
<dbReference type="InterPro" id="IPR032782">
    <property type="entry name" value="KhpB_N"/>
</dbReference>
<dbReference type="Pfam" id="PF14804">
    <property type="entry name" value="Jag_N"/>
    <property type="match status" value="1"/>
</dbReference>
<dbReference type="AlphaFoldDB" id="A0A151AR90"/>
<gene>
    <name evidence="2" type="ORF">CLCOL_00280</name>
</gene>
<dbReference type="Pfam" id="PF20250">
    <property type="entry name" value="FapA_N"/>
    <property type="match status" value="1"/>
</dbReference>
<dbReference type="SMART" id="SM01245">
    <property type="entry name" value="Jag_N"/>
    <property type="match status" value="1"/>
</dbReference>
<keyword evidence="3" id="KW-1185">Reference proteome</keyword>
<dbReference type="PATRIC" id="fig|1121305.3.peg.28"/>
<dbReference type="Proteomes" id="UP000075374">
    <property type="component" value="Unassembled WGS sequence"/>
</dbReference>
<reference evidence="2 3" key="1">
    <citation type="submission" date="2016-02" db="EMBL/GenBank/DDBJ databases">
        <title>Genome sequence of Clostridium colicanis DSM 13634.</title>
        <authorList>
            <person name="Poehlein A."/>
            <person name="Daniel R."/>
        </authorList>
    </citation>
    <scope>NUCLEOTIDE SEQUENCE [LARGE SCALE GENOMIC DNA]</scope>
    <source>
        <strain evidence="2 3">DSM 13634</strain>
    </source>
</reference>
<name>A0A151AR90_9CLOT</name>